<accession>A0A1H9VUP1</accession>
<dbReference type="CDD" id="cd12797">
    <property type="entry name" value="M23_peptidase"/>
    <property type="match status" value="1"/>
</dbReference>
<reference evidence="3 4" key="1">
    <citation type="submission" date="2016-10" db="EMBL/GenBank/DDBJ databases">
        <authorList>
            <person name="de Groot N.N."/>
        </authorList>
    </citation>
    <scope>NUCLEOTIDE SEQUENCE [LARGE SCALE GENOMIC DNA]</scope>
    <source>
        <strain evidence="3 4">CGMCC 1.7727</strain>
    </source>
</reference>
<keyword evidence="4" id="KW-1185">Reference proteome</keyword>
<dbReference type="InterPro" id="IPR011055">
    <property type="entry name" value="Dup_hybrid_motif"/>
</dbReference>
<dbReference type="PANTHER" id="PTHR21666:SF270">
    <property type="entry name" value="MUREIN HYDROLASE ACTIVATOR ENVC"/>
    <property type="match status" value="1"/>
</dbReference>
<dbReference type="STRING" id="531814.SAMN04487944_1284"/>
<protein>
    <submittedName>
        <fullName evidence="3">Peptidase family M23</fullName>
    </submittedName>
</protein>
<feature type="transmembrane region" description="Helical" evidence="1">
    <location>
        <begin position="62"/>
        <end position="84"/>
    </location>
</feature>
<sequence>MKTYKVSYLIFTVILAVIGLVTLFNSVENARSSADKYLRDAGGVMDSTGYQQMMDGYIASNITIGGILLFTGLLLFGFISYQLIGDSKEAGAESTDEPAVTPENFGEQFNQNHFRQMYKQTREPFKKMVSQDEFITQARAFNRDVAAYHLEMKTKLDAYLIQYVWLDSNREKAVSVSFDTNHTIHSLQLAPFVTYPETDEQFSSNEYIMPIRDEWFVFWGGTNQFVNYHYVYDSQRYAYDLVMHENGQTYKNEPGNVENYFAYGKVVTAPAAGKVVKVMDGKRDNPIGEMDENQPEGNCVIIEHAGSEYSLVAHLKQGSIVVKEGDIVKQGNLIGECGNSGNSSEPHIHFQVMNGPNHLTAKSIRIRFANGFNPVQGDYVQP</sequence>
<dbReference type="AlphaFoldDB" id="A0A1H9VUP1"/>
<dbReference type="InterPro" id="IPR050570">
    <property type="entry name" value="Cell_wall_metabolism_enzyme"/>
</dbReference>
<evidence type="ECO:0000313" key="4">
    <source>
        <dbReference type="Proteomes" id="UP000199687"/>
    </source>
</evidence>
<keyword evidence="1" id="KW-1133">Transmembrane helix</keyword>
<dbReference type="Gene3D" id="2.70.70.10">
    <property type="entry name" value="Glucose Permease (Domain IIA)"/>
    <property type="match status" value="1"/>
</dbReference>
<evidence type="ECO:0000259" key="2">
    <source>
        <dbReference type="Pfam" id="PF01551"/>
    </source>
</evidence>
<dbReference type="PANTHER" id="PTHR21666">
    <property type="entry name" value="PEPTIDASE-RELATED"/>
    <property type="match status" value="1"/>
</dbReference>
<evidence type="ECO:0000256" key="1">
    <source>
        <dbReference type="SAM" id="Phobius"/>
    </source>
</evidence>
<feature type="domain" description="M23ase beta-sheet core" evidence="2">
    <location>
        <begin position="263"/>
        <end position="355"/>
    </location>
</feature>
<dbReference type="EMBL" id="FOGL01000028">
    <property type="protein sequence ID" value="SES25241.1"/>
    <property type="molecule type" value="Genomic_DNA"/>
</dbReference>
<dbReference type="OrthoDB" id="9809488at2"/>
<dbReference type="Proteomes" id="UP000199687">
    <property type="component" value="Unassembled WGS sequence"/>
</dbReference>
<keyword evidence="1" id="KW-0472">Membrane</keyword>
<organism evidence="3 4">
    <name type="scientific">Gracilibacillus ureilyticus</name>
    <dbReference type="NCBI Taxonomy" id="531814"/>
    <lineage>
        <taxon>Bacteria</taxon>
        <taxon>Bacillati</taxon>
        <taxon>Bacillota</taxon>
        <taxon>Bacilli</taxon>
        <taxon>Bacillales</taxon>
        <taxon>Bacillaceae</taxon>
        <taxon>Gracilibacillus</taxon>
    </lineage>
</organism>
<dbReference type="SUPFAM" id="SSF51261">
    <property type="entry name" value="Duplicated hybrid motif"/>
    <property type="match status" value="1"/>
</dbReference>
<keyword evidence="1" id="KW-0812">Transmembrane</keyword>
<dbReference type="RefSeq" id="WP_089744147.1">
    <property type="nucleotide sequence ID" value="NZ_FOGL01000028.1"/>
</dbReference>
<proteinExistence type="predicted"/>
<feature type="transmembrane region" description="Helical" evidence="1">
    <location>
        <begin position="6"/>
        <end position="27"/>
    </location>
</feature>
<gene>
    <name evidence="3" type="ORF">SAMN04487944_1284</name>
</gene>
<dbReference type="Pfam" id="PF01551">
    <property type="entry name" value="Peptidase_M23"/>
    <property type="match status" value="1"/>
</dbReference>
<dbReference type="GO" id="GO:0004222">
    <property type="term" value="F:metalloendopeptidase activity"/>
    <property type="evidence" value="ECO:0007669"/>
    <property type="project" value="TreeGrafter"/>
</dbReference>
<dbReference type="InterPro" id="IPR016047">
    <property type="entry name" value="M23ase_b-sheet_dom"/>
</dbReference>
<evidence type="ECO:0000313" key="3">
    <source>
        <dbReference type="EMBL" id="SES25241.1"/>
    </source>
</evidence>
<name>A0A1H9VUP1_9BACI</name>